<dbReference type="AlphaFoldDB" id="A0A0D2AST1"/>
<keyword evidence="3" id="KW-1185">Reference proteome</keyword>
<gene>
    <name evidence="2" type="ORF">PV07_07902</name>
</gene>
<evidence type="ECO:0000256" key="1">
    <source>
        <dbReference type="SAM" id="MobiDB-lite"/>
    </source>
</evidence>
<dbReference type="GeneID" id="27347096"/>
<feature type="region of interest" description="Disordered" evidence="1">
    <location>
        <begin position="151"/>
        <end position="175"/>
    </location>
</feature>
<evidence type="ECO:0000313" key="2">
    <source>
        <dbReference type="EMBL" id="KIW28222.1"/>
    </source>
</evidence>
<dbReference type="VEuPathDB" id="FungiDB:PV07_07902"/>
<dbReference type="Proteomes" id="UP000054466">
    <property type="component" value="Unassembled WGS sequence"/>
</dbReference>
<sequence>MRIVASHPKAFGVTMEELTGLVTLIRNLLEFPGILRLCRNISSGKSKYGSENDGAPAMATFDFVAVFRSIPGPPILDDDPLKDYFATSRQTRKMTDEASQELCALVVIFVKALQFSLRTEEDPWQFLSLFRGLKYDYVGTPQPLQILGRSRKHRLATRSQNPRASNEAGRFPHDV</sequence>
<name>A0A0D2AST1_9EURO</name>
<proteinExistence type="predicted"/>
<organism evidence="2 3">
    <name type="scientific">Cladophialophora immunda</name>
    <dbReference type="NCBI Taxonomy" id="569365"/>
    <lineage>
        <taxon>Eukaryota</taxon>
        <taxon>Fungi</taxon>
        <taxon>Dikarya</taxon>
        <taxon>Ascomycota</taxon>
        <taxon>Pezizomycotina</taxon>
        <taxon>Eurotiomycetes</taxon>
        <taxon>Chaetothyriomycetidae</taxon>
        <taxon>Chaetothyriales</taxon>
        <taxon>Herpotrichiellaceae</taxon>
        <taxon>Cladophialophora</taxon>
    </lineage>
</organism>
<reference evidence="2 3" key="1">
    <citation type="submission" date="2015-01" db="EMBL/GenBank/DDBJ databases">
        <title>The Genome Sequence of Cladophialophora immunda CBS83496.</title>
        <authorList>
            <consortium name="The Broad Institute Genomics Platform"/>
            <person name="Cuomo C."/>
            <person name="de Hoog S."/>
            <person name="Gorbushina A."/>
            <person name="Stielow B."/>
            <person name="Teixiera M."/>
            <person name="Abouelleil A."/>
            <person name="Chapman S.B."/>
            <person name="Priest M."/>
            <person name="Young S.K."/>
            <person name="Wortman J."/>
            <person name="Nusbaum C."/>
            <person name="Birren B."/>
        </authorList>
    </citation>
    <scope>NUCLEOTIDE SEQUENCE [LARGE SCALE GENOMIC DNA]</scope>
    <source>
        <strain evidence="2 3">CBS 83496</strain>
    </source>
</reference>
<evidence type="ECO:0000313" key="3">
    <source>
        <dbReference type="Proteomes" id="UP000054466"/>
    </source>
</evidence>
<dbReference type="HOGENOM" id="CLU_1532378_0_0_1"/>
<protein>
    <submittedName>
        <fullName evidence="2">Uncharacterized protein</fullName>
    </submittedName>
</protein>
<dbReference type="EMBL" id="KN847043">
    <property type="protein sequence ID" value="KIW28222.1"/>
    <property type="molecule type" value="Genomic_DNA"/>
</dbReference>
<dbReference type="RefSeq" id="XP_016248438.1">
    <property type="nucleotide sequence ID" value="XM_016395019.1"/>
</dbReference>
<accession>A0A0D2AST1</accession>